<evidence type="ECO:0000313" key="10">
    <source>
        <dbReference type="Proteomes" id="UP000255024"/>
    </source>
</evidence>
<dbReference type="Gene3D" id="2.170.130.10">
    <property type="entry name" value="TonB-dependent receptor, plug domain"/>
    <property type="match status" value="1"/>
</dbReference>
<dbReference type="Gene3D" id="2.40.170.20">
    <property type="entry name" value="TonB-dependent receptor, beta-barrel domain"/>
    <property type="match status" value="1"/>
</dbReference>
<dbReference type="EMBL" id="UGQL01000002">
    <property type="protein sequence ID" value="STZ69634.1"/>
    <property type="molecule type" value="Genomic_DNA"/>
</dbReference>
<dbReference type="PANTHER" id="PTHR30069">
    <property type="entry name" value="TONB-DEPENDENT OUTER MEMBRANE RECEPTOR"/>
    <property type="match status" value="1"/>
</dbReference>
<keyword evidence="5" id="KW-0732">Signal</keyword>
<evidence type="ECO:0000256" key="3">
    <source>
        <dbReference type="ARBA" id="ARBA00022452"/>
    </source>
</evidence>
<evidence type="ECO:0000256" key="1">
    <source>
        <dbReference type="ARBA" id="ARBA00004571"/>
    </source>
</evidence>
<organism evidence="9 10">
    <name type="scientific">Myroides odoratus</name>
    <name type="common">Flavobacterium odoratum</name>
    <dbReference type="NCBI Taxonomy" id="256"/>
    <lineage>
        <taxon>Bacteria</taxon>
        <taxon>Pseudomonadati</taxon>
        <taxon>Bacteroidota</taxon>
        <taxon>Flavobacteriia</taxon>
        <taxon>Flavobacteriales</taxon>
        <taxon>Flavobacteriaceae</taxon>
        <taxon>Myroides</taxon>
    </lineage>
</organism>
<evidence type="ECO:0000313" key="9">
    <source>
        <dbReference type="EMBL" id="STZ69634.1"/>
    </source>
</evidence>
<dbReference type="GO" id="GO:0044718">
    <property type="term" value="P:siderophore transmembrane transport"/>
    <property type="evidence" value="ECO:0007669"/>
    <property type="project" value="TreeGrafter"/>
</dbReference>
<reference evidence="9 10" key="1">
    <citation type="submission" date="2018-06" db="EMBL/GenBank/DDBJ databases">
        <authorList>
            <consortium name="Pathogen Informatics"/>
            <person name="Doyle S."/>
        </authorList>
    </citation>
    <scope>NUCLEOTIDE SEQUENCE [LARGE SCALE GENOMIC DNA]</scope>
    <source>
        <strain evidence="9 10">NCTC11179</strain>
    </source>
</reference>
<dbReference type="GO" id="GO:0009279">
    <property type="term" value="C:cell outer membrane"/>
    <property type="evidence" value="ECO:0007669"/>
    <property type="project" value="UniProtKB-SubCell"/>
</dbReference>
<protein>
    <submittedName>
        <fullName evidence="9">Vitamin B12/cobalamin outer membrane transporter</fullName>
    </submittedName>
</protein>
<dbReference type="Pfam" id="PF07715">
    <property type="entry name" value="Plug"/>
    <property type="match status" value="1"/>
</dbReference>
<keyword evidence="10" id="KW-1185">Reference proteome</keyword>
<dbReference type="InterPro" id="IPR036942">
    <property type="entry name" value="Beta-barrel_TonB_sf"/>
</dbReference>
<comment type="subcellular location">
    <subcellularLocation>
        <location evidence="1">Cell outer membrane</location>
        <topology evidence="1">Multi-pass membrane protein</topology>
    </subcellularLocation>
</comment>
<dbReference type="InterPro" id="IPR037066">
    <property type="entry name" value="Plug_dom_sf"/>
</dbReference>
<accession>A0A378U4S9</accession>
<evidence type="ECO:0000256" key="4">
    <source>
        <dbReference type="ARBA" id="ARBA00022692"/>
    </source>
</evidence>
<proteinExistence type="predicted"/>
<evidence type="ECO:0000256" key="6">
    <source>
        <dbReference type="ARBA" id="ARBA00023136"/>
    </source>
</evidence>
<dbReference type="RefSeq" id="WP_115092311.1">
    <property type="nucleotide sequence ID" value="NZ_CP068107.1"/>
</dbReference>
<keyword evidence="3" id="KW-1134">Transmembrane beta strand</keyword>
<sequence>MRVQYLFFLIGSLWFFGALSGYAQQSQDTLTALKEILVVKERTKDIILPQTLEGEQLRRLNGTDVADALRYFAGVKMKDYGGMGGMKTVDVRHMGTHQVGVFYNGIQLGNAQNGVVDLGKFSLDDIEAIQLYNGQRSAPLQAAKEYATASAIYIQTKRPTFIAQEKIHTQFQYKLGSIQWINPSARVAIKVSDHVSTSISAAYLYSNGNYKFRQKRFNLDGTVAYDTTAYRKNSGIESFRLENNWFGQDEVNTWQVNLYYYQSHRGLPEAIIKKSDTTLATEQNNEKQSDKNVMLQGEWKREVSPLYQWMIKGKFAYDQLHYQSRKTVDFQGEEVTYNPQFDNTYHQQEWYLSAAHLFTLAPFWNVSLATDVQYNKLNATRLGQETLFTYPERYTFYTVLSTSVDVGRLKAQANLLGTFTKEKVRNNYQAPNRSLFTPSVFLRYKPWDTSNFTVHAFYKQMYRLPTFNDLYYTQIGTSHLKPELSRQFNVGFAHQVAIKSTLLKEVHLTVDAYYAQVEEKIIASPTSSMMRWMMSNLGKVEHYGIESQIKTHWELMQGMTAQIGATYEYTLAQDLSLTPSGKPSFYGDQIPYTPWHSGSAIFGLDYHNWRLDYSFIYVGKRYNGNKNNTKRNELQPWYTHDLSVQKQLQWRNKTIQIRAEANNLANQYYEVVTNFPMPGRNFRLTLRVAL</sequence>
<dbReference type="AlphaFoldDB" id="A0A378U4S9"/>
<feature type="domain" description="TonB-dependent receptor plug" evidence="8">
    <location>
        <begin position="51"/>
        <end position="138"/>
    </location>
</feature>
<keyword evidence="7" id="KW-0998">Cell outer membrane</keyword>
<evidence type="ECO:0000259" key="8">
    <source>
        <dbReference type="Pfam" id="PF07715"/>
    </source>
</evidence>
<dbReference type="PANTHER" id="PTHR30069:SF29">
    <property type="entry name" value="HEMOGLOBIN AND HEMOGLOBIN-HAPTOGLOBIN-BINDING PROTEIN 1-RELATED"/>
    <property type="match status" value="1"/>
</dbReference>
<gene>
    <name evidence="9" type="ORF">NCTC11179_03147</name>
</gene>
<dbReference type="InterPro" id="IPR012910">
    <property type="entry name" value="Plug_dom"/>
</dbReference>
<evidence type="ECO:0000256" key="5">
    <source>
        <dbReference type="ARBA" id="ARBA00022729"/>
    </source>
</evidence>
<dbReference type="SUPFAM" id="SSF56935">
    <property type="entry name" value="Porins"/>
    <property type="match status" value="1"/>
</dbReference>
<evidence type="ECO:0000256" key="7">
    <source>
        <dbReference type="ARBA" id="ARBA00023237"/>
    </source>
</evidence>
<name>A0A378U4S9_MYROD</name>
<dbReference type="InterPro" id="IPR039426">
    <property type="entry name" value="TonB-dep_rcpt-like"/>
</dbReference>
<dbReference type="GO" id="GO:0015344">
    <property type="term" value="F:siderophore uptake transmembrane transporter activity"/>
    <property type="evidence" value="ECO:0007669"/>
    <property type="project" value="TreeGrafter"/>
</dbReference>
<dbReference type="Proteomes" id="UP000255024">
    <property type="component" value="Unassembled WGS sequence"/>
</dbReference>
<evidence type="ECO:0000256" key="2">
    <source>
        <dbReference type="ARBA" id="ARBA00022448"/>
    </source>
</evidence>
<keyword evidence="2" id="KW-0813">Transport</keyword>
<keyword evidence="4" id="KW-0812">Transmembrane</keyword>
<keyword evidence="6" id="KW-0472">Membrane</keyword>